<accession>A0ABD3QEB5</accession>
<feature type="domain" description="DUF7640" evidence="2">
    <location>
        <begin position="209"/>
        <end position="286"/>
    </location>
</feature>
<dbReference type="Proteomes" id="UP001530400">
    <property type="component" value="Unassembled WGS sequence"/>
</dbReference>
<organism evidence="3 4">
    <name type="scientific">Cyclotella atomus</name>
    <dbReference type="NCBI Taxonomy" id="382360"/>
    <lineage>
        <taxon>Eukaryota</taxon>
        <taxon>Sar</taxon>
        <taxon>Stramenopiles</taxon>
        <taxon>Ochrophyta</taxon>
        <taxon>Bacillariophyta</taxon>
        <taxon>Coscinodiscophyceae</taxon>
        <taxon>Thalassiosirophycidae</taxon>
        <taxon>Stephanodiscales</taxon>
        <taxon>Stephanodiscaceae</taxon>
        <taxon>Cyclotella</taxon>
    </lineage>
</organism>
<dbReference type="PANTHER" id="PTHR22534">
    <property type="entry name" value="SRCR DOMAIN-CONTAINING PROTEIN"/>
    <property type="match status" value="1"/>
</dbReference>
<comment type="caution">
    <text evidence="3">The sequence shown here is derived from an EMBL/GenBank/DDBJ whole genome shotgun (WGS) entry which is preliminary data.</text>
</comment>
<name>A0ABD3QEB5_9STRA</name>
<reference evidence="3 4" key="1">
    <citation type="submission" date="2024-10" db="EMBL/GenBank/DDBJ databases">
        <title>Updated reference genomes for cyclostephanoid diatoms.</title>
        <authorList>
            <person name="Roberts W.R."/>
            <person name="Alverson A.J."/>
        </authorList>
    </citation>
    <scope>NUCLEOTIDE SEQUENCE [LARGE SCALE GENOMIC DNA]</scope>
    <source>
        <strain evidence="3 4">AJA010-31</strain>
    </source>
</reference>
<sequence length="309" mass="31913">MIMHFTAATIASISGAVALVSASQVVGSVGYAYSGSAADSSSGSIRGAVIKSQGTECSFANGFKAQEHQTDMGILNCGTGLICVEDESSFKGGRCTTAVTGEVAKHHRQLVACTYVNGTHGVKCEGPSACNGADMAKIGCGSCIGNNDCSDWTGNITVGEGSCVGTEACRSMYTTSSIVIGNGSCHDNVACKFIKGNVNVGSNSCIGGDTIGKDNLNGYACYYFQGPSIGDNSCTDYAACYQTYGSGSSFTGTIDVNSCNGRYSCNWSADRNTGDNSCNGYYACSYSSEMELVTRFTTLMLETVSGKHV</sequence>
<dbReference type="InterPro" id="IPR019524">
    <property type="entry name" value="B-solenoid_diatom-type"/>
</dbReference>
<gene>
    <name evidence="3" type="ORF">ACHAWO_011165</name>
</gene>
<evidence type="ECO:0000313" key="4">
    <source>
        <dbReference type="Proteomes" id="UP001530400"/>
    </source>
</evidence>
<keyword evidence="1" id="KW-0732">Signal</keyword>
<feature type="signal peptide" evidence="1">
    <location>
        <begin position="1"/>
        <end position="22"/>
    </location>
</feature>
<evidence type="ECO:0000256" key="1">
    <source>
        <dbReference type="SAM" id="SignalP"/>
    </source>
</evidence>
<keyword evidence="4" id="KW-1185">Reference proteome</keyword>
<dbReference type="Pfam" id="PF24646">
    <property type="entry name" value="DUF7640"/>
    <property type="match status" value="2"/>
</dbReference>
<dbReference type="EMBL" id="JALLPJ020000216">
    <property type="protein sequence ID" value="KAL3798490.1"/>
    <property type="molecule type" value="Genomic_DNA"/>
</dbReference>
<proteinExistence type="predicted"/>
<dbReference type="InterPro" id="IPR056057">
    <property type="entry name" value="DUF7640"/>
</dbReference>
<feature type="domain" description="DUF7640" evidence="2">
    <location>
        <begin position="112"/>
        <end position="207"/>
    </location>
</feature>
<dbReference type="PANTHER" id="PTHR22534:SF5">
    <property type="entry name" value="SRCR DOMAIN-CONTAINING PROTEIN"/>
    <property type="match status" value="1"/>
</dbReference>
<protein>
    <recommendedName>
        <fullName evidence="2">DUF7640 domain-containing protein</fullName>
    </recommendedName>
</protein>
<feature type="chain" id="PRO_5044747243" description="DUF7640 domain-containing protein" evidence="1">
    <location>
        <begin position="23"/>
        <end position="309"/>
    </location>
</feature>
<evidence type="ECO:0000259" key="2">
    <source>
        <dbReference type="Pfam" id="PF24646"/>
    </source>
</evidence>
<dbReference type="AlphaFoldDB" id="A0ABD3QEB5"/>
<evidence type="ECO:0000313" key="3">
    <source>
        <dbReference type="EMBL" id="KAL3798490.1"/>
    </source>
</evidence>